<protein>
    <submittedName>
        <fullName evidence="1">Uncharacterized protein</fullName>
    </submittedName>
</protein>
<gene>
    <name evidence="1" type="ORF">ACFFJD_04235</name>
</gene>
<evidence type="ECO:0000313" key="1">
    <source>
        <dbReference type="EMBL" id="MFC0314064.1"/>
    </source>
</evidence>
<sequence>MKLHLAYGAHLAAARVPAAARARRRFPVAPEGGPSITSSI</sequence>
<reference evidence="1 2" key="1">
    <citation type="submission" date="2024-09" db="EMBL/GenBank/DDBJ databases">
        <authorList>
            <person name="Sun Q."/>
            <person name="Mori K."/>
        </authorList>
    </citation>
    <scope>NUCLEOTIDE SEQUENCE [LARGE SCALE GENOMIC DNA]</scope>
    <source>
        <strain evidence="1 2">CCM 7957</strain>
    </source>
</reference>
<organism evidence="1 2">
    <name type="scientific">Gordonia phosphorivorans</name>
    <dbReference type="NCBI Taxonomy" id="1056982"/>
    <lineage>
        <taxon>Bacteria</taxon>
        <taxon>Bacillati</taxon>
        <taxon>Actinomycetota</taxon>
        <taxon>Actinomycetes</taxon>
        <taxon>Mycobacteriales</taxon>
        <taxon>Gordoniaceae</taxon>
        <taxon>Gordonia</taxon>
    </lineage>
</organism>
<proteinExistence type="predicted"/>
<keyword evidence="2" id="KW-1185">Reference proteome</keyword>
<accession>A0ABV6H5B6</accession>
<name>A0ABV6H5B6_9ACTN</name>
<comment type="caution">
    <text evidence="1">The sequence shown here is derived from an EMBL/GenBank/DDBJ whole genome shotgun (WGS) entry which is preliminary data.</text>
</comment>
<dbReference type="RefSeq" id="WP_382361410.1">
    <property type="nucleotide sequence ID" value="NZ_JBHLWV010000012.1"/>
</dbReference>
<evidence type="ECO:0000313" key="2">
    <source>
        <dbReference type="Proteomes" id="UP001589783"/>
    </source>
</evidence>
<dbReference type="Proteomes" id="UP001589783">
    <property type="component" value="Unassembled WGS sequence"/>
</dbReference>
<dbReference type="EMBL" id="JBHLWV010000012">
    <property type="protein sequence ID" value="MFC0314064.1"/>
    <property type="molecule type" value="Genomic_DNA"/>
</dbReference>